<name>A0ABR4RHI5_BORBO</name>
<reference evidence="1 2" key="1">
    <citation type="submission" date="2014-03" db="EMBL/GenBank/DDBJ databases">
        <title>Genome sequence of Bordetella bronchiseptica.</title>
        <authorList>
            <person name="Harvill E."/>
            <person name="Goodfield L.L."/>
            <person name="Ivanov Y.V."/>
            <person name="Meyer J.A."/>
            <person name="Muse S.J."/>
            <person name="Jacobs N."/>
            <person name="Bendor L."/>
            <person name="Smallridge W.E."/>
            <person name="Brinkac L.M."/>
            <person name="Sanka R."/>
            <person name="Kim M."/>
            <person name="Losada L."/>
        </authorList>
    </citation>
    <scope>NUCLEOTIDE SEQUENCE [LARGE SCALE GENOMIC DNA]</scope>
    <source>
        <strain evidence="1 2">00-P-2796</strain>
    </source>
</reference>
<dbReference type="EMBL" id="JGWH01000074">
    <property type="protein sequence ID" value="KCV36208.1"/>
    <property type="molecule type" value="Genomic_DNA"/>
</dbReference>
<evidence type="ECO:0000313" key="2">
    <source>
        <dbReference type="Proteomes" id="UP000025756"/>
    </source>
</evidence>
<accession>A0ABR4RHI5</accession>
<keyword evidence="2" id="KW-1185">Reference proteome</keyword>
<dbReference type="Proteomes" id="UP000025756">
    <property type="component" value="Unassembled WGS sequence"/>
</dbReference>
<comment type="caution">
    <text evidence="1">The sequence shown here is derived from an EMBL/GenBank/DDBJ whole genome shotgun (WGS) entry which is preliminary data.</text>
</comment>
<proteinExistence type="predicted"/>
<protein>
    <submittedName>
        <fullName evidence="1">N-acetyltransferase YedL</fullName>
    </submittedName>
</protein>
<gene>
    <name evidence="1" type="ORF">L490_5153</name>
</gene>
<organism evidence="1 2">
    <name type="scientific">Bordetella bronchiseptica 00-P-2796</name>
    <dbReference type="NCBI Taxonomy" id="1331199"/>
    <lineage>
        <taxon>Bacteria</taxon>
        <taxon>Pseudomonadati</taxon>
        <taxon>Pseudomonadota</taxon>
        <taxon>Betaproteobacteria</taxon>
        <taxon>Burkholderiales</taxon>
        <taxon>Alcaligenaceae</taxon>
        <taxon>Bordetella</taxon>
    </lineage>
</organism>
<evidence type="ECO:0000313" key="1">
    <source>
        <dbReference type="EMBL" id="KCV36208.1"/>
    </source>
</evidence>
<sequence>MITQHRAWDVGLFVASQVKQYDTDAKPDERRTVSIATAAEYRAANHMKGR</sequence>